<proteinExistence type="predicted"/>
<dbReference type="Proteomes" id="UP001060215">
    <property type="component" value="Chromosome 3"/>
</dbReference>
<evidence type="ECO:0000313" key="1">
    <source>
        <dbReference type="EMBL" id="KAI8028482.1"/>
    </source>
</evidence>
<dbReference type="EMBL" id="CM045760">
    <property type="protein sequence ID" value="KAI8028482.1"/>
    <property type="molecule type" value="Genomic_DNA"/>
</dbReference>
<feature type="non-terminal residue" evidence="1">
    <location>
        <position position="1"/>
    </location>
</feature>
<protein>
    <submittedName>
        <fullName evidence="1">Protein PAIR1</fullName>
    </submittedName>
</protein>
<reference evidence="1 2" key="1">
    <citation type="journal article" date="2022" name="Plant J.">
        <title>Chromosome-level genome of Camellia lanceoleosa provides a valuable resource for understanding genome evolution and self-incompatibility.</title>
        <authorList>
            <person name="Gong W."/>
            <person name="Xiao S."/>
            <person name="Wang L."/>
            <person name="Liao Z."/>
            <person name="Chang Y."/>
            <person name="Mo W."/>
            <person name="Hu G."/>
            <person name="Li W."/>
            <person name="Zhao G."/>
            <person name="Zhu H."/>
            <person name="Hu X."/>
            <person name="Ji K."/>
            <person name="Xiang X."/>
            <person name="Song Q."/>
            <person name="Yuan D."/>
            <person name="Jin S."/>
            <person name="Zhang L."/>
        </authorList>
    </citation>
    <scope>NUCLEOTIDE SEQUENCE [LARGE SCALE GENOMIC DNA]</scope>
    <source>
        <strain evidence="1">SQ_2022a</strain>
    </source>
</reference>
<gene>
    <name evidence="1" type="ORF">LOK49_LG02G00346</name>
</gene>
<comment type="caution">
    <text evidence="1">The sequence shown here is derived from an EMBL/GenBank/DDBJ whole genome shotgun (WGS) entry which is preliminary data.</text>
</comment>
<organism evidence="1 2">
    <name type="scientific">Camellia lanceoleosa</name>
    <dbReference type="NCBI Taxonomy" id="1840588"/>
    <lineage>
        <taxon>Eukaryota</taxon>
        <taxon>Viridiplantae</taxon>
        <taxon>Streptophyta</taxon>
        <taxon>Embryophyta</taxon>
        <taxon>Tracheophyta</taxon>
        <taxon>Spermatophyta</taxon>
        <taxon>Magnoliopsida</taxon>
        <taxon>eudicotyledons</taxon>
        <taxon>Gunneridae</taxon>
        <taxon>Pentapetalae</taxon>
        <taxon>asterids</taxon>
        <taxon>Ericales</taxon>
        <taxon>Theaceae</taxon>
        <taxon>Camellia</taxon>
    </lineage>
</organism>
<keyword evidence="2" id="KW-1185">Reference proteome</keyword>
<accession>A0ACC0IU68</accession>
<name>A0ACC0IU68_9ERIC</name>
<evidence type="ECO:0000313" key="2">
    <source>
        <dbReference type="Proteomes" id="UP001060215"/>
    </source>
</evidence>
<sequence>LIRNLCMILSIQKCLMQHMQQRNYSRLGYSKHGSCCSSYMVNYTRNHACMFELRIGSQERENSVKKIACLPPISYTREESQMPISRSSTNLMRKWNSTSAADHQLKNLSRIGIMETSLNRFGMILDSVQSDIMHVNKGTKEALMEMEVIRQKLIANDNLMQLMNMGQEDVKTNLVGGVKSISDRVSQDRDRLKEISSMISALPEQIDLCLQKLKSELCKTVTQEMQAIPCTLSISSQKHLTPTVLLERGISCRVTPQQMPTLKNPQVRPKFCGKATVVPKVELGSWTSVKKEKATFTCRGSSKEHRQKRLFPIELCLKSRLHYKKWTKLTRSFIMRTLWILQMQTERERRIVIESDAEIDVGFSRLLEEKDTDIGNYSMEEAKEETKRILRKARREKRKYSNAIILI</sequence>